<proteinExistence type="predicted"/>
<gene>
    <name evidence="1" type="ORF">EDC65_3283</name>
</gene>
<protein>
    <submittedName>
        <fullName evidence="1">Uncharacterized protein</fullName>
    </submittedName>
</protein>
<evidence type="ECO:0000313" key="1">
    <source>
        <dbReference type="EMBL" id="ROP83941.1"/>
    </source>
</evidence>
<evidence type="ECO:0000313" key="2">
    <source>
        <dbReference type="Proteomes" id="UP000278222"/>
    </source>
</evidence>
<dbReference type="AlphaFoldDB" id="A0A3N1KTM3"/>
<sequence>MSSIPKTKTATIAVLPVRSTEATLRPRLDIPVECIARLAEIVQLGNADAVADLKVQIELIGARYLRQAAQDTDIPLTAGSRRLVLKSIAKHAAGLRDALRRVDHITEWQLYREQSRSHEDSEYRLPKGGPRAEALPLALPLEGLANRLNYLQLASEKALLVRGTPGSAPRISEGLLVRNLCRLYETSSGKAATHHANEGRTYSGRVQTPAGRFVLLAAQAINPQLVERNIVTLLPTALAELRLLACENDSPTSEAPISLTNGEAK</sequence>
<dbReference type="EMBL" id="RJKX01000015">
    <property type="protein sequence ID" value="ROP83941.1"/>
    <property type="molecule type" value="Genomic_DNA"/>
</dbReference>
<name>A0A3N1KTM3_9PROT</name>
<comment type="caution">
    <text evidence="1">The sequence shown here is derived from an EMBL/GenBank/DDBJ whole genome shotgun (WGS) entry which is preliminary data.</text>
</comment>
<dbReference type="Proteomes" id="UP000278222">
    <property type="component" value="Unassembled WGS sequence"/>
</dbReference>
<keyword evidence="2" id="KW-1185">Reference proteome</keyword>
<organism evidence="1 2">
    <name type="scientific">Stella humosa</name>
    <dbReference type="NCBI Taxonomy" id="94"/>
    <lineage>
        <taxon>Bacteria</taxon>
        <taxon>Pseudomonadati</taxon>
        <taxon>Pseudomonadota</taxon>
        <taxon>Alphaproteobacteria</taxon>
        <taxon>Rhodospirillales</taxon>
        <taxon>Stellaceae</taxon>
        <taxon>Stella</taxon>
    </lineage>
</organism>
<dbReference type="RefSeq" id="WP_142235836.1">
    <property type="nucleotide sequence ID" value="NZ_AP019700.1"/>
</dbReference>
<accession>A0A3N1KTM3</accession>
<reference evidence="1 2" key="1">
    <citation type="submission" date="2018-11" db="EMBL/GenBank/DDBJ databases">
        <title>Genomic Encyclopedia of Type Strains, Phase IV (KMG-IV): sequencing the most valuable type-strain genomes for metagenomic binning, comparative biology and taxonomic classification.</title>
        <authorList>
            <person name="Goeker M."/>
        </authorList>
    </citation>
    <scope>NUCLEOTIDE SEQUENCE [LARGE SCALE GENOMIC DNA]</scope>
    <source>
        <strain evidence="1 2">DSM 5900</strain>
    </source>
</reference>